<gene>
    <name evidence="1" type="ORF">AMS69_18025</name>
</gene>
<reference evidence="1 2" key="1">
    <citation type="submission" date="2015-08" db="EMBL/GenBank/DDBJ databases">
        <title>Genomes of Isolates from Cabo Rojo, PR.</title>
        <authorList>
            <person name="Sanchez-Nieves R.L."/>
            <person name="Montalvo-Rodriguez R."/>
        </authorList>
    </citation>
    <scope>NUCLEOTIDE SEQUENCE [LARGE SCALE GENOMIC DNA]</scope>
    <source>
        <strain evidence="1 2">SL3</strain>
    </source>
</reference>
<keyword evidence="2" id="KW-1185">Reference proteome</keyword>
<organism evidence="1 2">
    <name type="scientific">Haloarcula rubripromontorii</name>
    <dbReference type="NCBI Taxonomy" id="1705562"/>
    <lineage>
        <taxon>Archaea</taxon>
        <taxon>Methanobacteriati</taxon>
        <taxon>Methanobacteriota</taxon>
        <taxon>Stenosarchaea group</taxon>
        <taxon>Halobacteria</taxon>
        <taxon>Halobacteriales</taxon>
        <taxon>Haloarculaceae</taxon>
        <taxon>Haloarcula</taxon>
    </lineage>
</organism>
<dbReference type="OrthoDB" id="376100at2157"/>
<name>A0A0M9AGM4_9EURY</name>
<dbReference type="RefSeq" id="WP_053969429.1">
    <property type="nucleotide sequence ID" value="NZ_LIUF01000008.1"/>
</dbReference>
<comment type="caution">
    <text evidence="1">The sequence shown here is derived from an EMBL/GenBank/DDBJ whole genome shotgun (WGS) entry which is preliminary data.</text>
</comment>
<dbReference type="EMBL" id="LIUF01000008">
    <property type="protein sequence ID" value="KOX91619.1"/>
    <property type="molecule type" value="Genomic_DNA"/>
</dbReference>
<sequence>MNLDEVLDILEGGELKVYETPLGTKLSLKTPTGEDWHFAPEEREAARDLIGRYEDVATLAYDADDDDELARILTEADDDAWRVIGRVENIPASTEEARELVKSND</sequence>
<evidence type="ECO:0000313" key="1">
    <source>
        <dbReference type="EMBL" id="KOX91619.1"/>
    </source>
</evidence>
<accession>A0A0M9AGM4</accession>
<dbReference type="Proteomes" id="UP000037729">
    <property type="component" value="Unassembled WGS sequence"/>
</dbReference>
<dbReference type="PATRIC" id="fig|1705562.3.peg.2091"/>
<proteinExistence type="predicted"/>
<dbReference type="AlphaFoldDB" id="A0A0M9AGM4"/>
<evidence type="ECO:0000313" key="2">
    <source>
        <dbReference type="Proteomes" id="UP000037729"/>
    </source>
</evidence>
<protein>
    <submittedName>
        <fullName evidence="1">Uncharacterized protein</fullName>
    </submittedName>
</protein>